<dbReference type="Gene3D" id="3.30.300.130">
    <property type="entry name" value="Fe-S cluster assembly (FSCA)"/>
    <property type="match status" value="1"/>
</dbReference>
<evidence type="ECO:0000313" key="38">
    <source>
        <dbReference type="Proteomes" id="UP000244660"/>
    </source>
</evidence>
<dbReference type="Proteomes" id="UP000198366">
    <property type="component" value="Chromosome I"/>
</dbReference>
<reference evidence="6" key="17">
    <citation type="submission" date="2023-08" db="EMBL/GenBank/DDBJ databases">
        <title>First insite into the whole-genome sequence variations in clarithromycin resistant Helicobacter pylori clinical isolates in Russia.</title>
        <authorList>
            <person name="Starkova D.A."/>
            <person name="Svarval A.V."/>
            <person name="Polev D.E."/>
            <person name="Saitova A.T."/>
            <person name="Gladyshev N.S."/>
            <person name="Egorova S.A."/>
        </authorList>
    </citation>
    <scope>NUCLEOTIDE SEQUENCE</scope>
    <source>
        <strain evidence="7">HP290</strain>
        <strain evidence="6">HP96</strain>
    </source>
</reference>
<evidence type="ECO:0000313" key="46">
    <source>
        <dbReference type="Proteomes" id="UP000289024"/>
    </source>
</evidence>
<dbReference type="EMBL" id="MBJH01000035">
    <property type="protein sequence ID" value="PDX38471.1"/>
    <property type="molecule type" value="Genomic_DNA"/>
</dbReference>
<evidence type="ECO:0000313" key="36">
    <source>
        <dbReference type="Proteomes" id="UP000220907"/>
    </source>
</evidence>
<dbReference type="InterPro" id="IPR001075">
    <property type="entry name" value="NIF_FeS_clus_asmbl_NifU_C"/>
</dbReference>
<reference evidence="18 38" key="6">
    <citation type="submission" date="2018-01" db="EMBL/GenBank/DDBJ databases">
        <title>Helicobacter pylori genome-wide association study shows promise for predicting gastric cancer risk.</title>
        <authorList>
            <person name="Berthenet E."/>
            <person name="Yahara K."/>
            <person name="Thorell K."/>
            <person name="Pascoe B."/>
            <person name="Meric G."/>
            <person name="Mikhail J.M."/>
            <person name="Engstrand L."/>
            <person name="Enroth H."/>
            <person name="Burette A."/>
            <person name="Megraud F."/>
            <person name="Atherton J."/>
            <person name="Smith S."/>
            <person name="Wilkinson T.S."/>
            <person name="Hitchings M.D."/>
            <person name="Falush D."/>
            <person name="Sheppard S.K."/>
        </authorList>
    </citation>
    <scope>NUCLEOTIDE SEQUENCE [LARGE SCALE GENOMIC DNA]</scope>
    <source>
        <strain evidence="18 38">462</strain>
    </source>
</reference>
<dbReference type="Proteomes" id="UP000318633">
    <property type="component" value="Unassembled WGS sequence"/>
</dbReference>
<dbReference type="EMBL" id="MUPN01000520">
    <property type="protein sequence ID" value="OOQ38510.1"/>
    <property type="molecule type" value="Genomic_DNA"/>
</dbReference>
<evidence type="ECO:0000313" key="26">
    <source>
        <dbReference type="EMBL" id="RVZ63567.1"/>
    </source>
</evidence>
<evidence type="ECO:0000313" key="21">
    <source>
        <dbReference type="EMBL" id="RKV28820.1"/>
    </source>
</evidence>
<dbReference type="Proteomes" id="UP000037777">
    <property type="component" value="Unassembled WGS sequence"/>
</dbReference>
<dbReference type="EMBL" id="LIXH01000012">
    <property type="protein sequence ID" value="KOS34199.1"/>
    <property type="molecule type" value="Genomic_DNA"/>
</dbReference>
<evidence type="ECO:0000313" key="30">
    <source>
        <dbReference type="Proteomes" id="UP000037777"/>
    </source>
</evidence>
<comment type="similarity">
    <text evidence="1">Belongs to the NifU family.</text>
</comment>
<dbReference type="Proteomes" id="UP000220405">
    <property type="component" value="Unassembled WGS sequence"/>
</dbReference>
<feature type="domain" description="NIF system FeS cluster assembly NifU C-terminal" evidence="2">
    <location>
        <begin position="14"/>
        <end position="78"/>
    </location>
</feature>
<evidence type="ECO:0000313" key="34">
    <source>
        <dbReference type="Proteomes" id="UP000220469"/>
    </source>
</evidence>
<evidence type="ECO:0000313" key="53">
    <source>
        <dbReference type="Proteomes" id="UP000320851"/>
    </source>
</evidence>
<evidence type="ECO:0000313" key="32">
    <source>
        <dbReference type="Proteomes" id="UP000220275"/>
    </source>
</evidence>
<evidence type="ECO:0000313" key="39">
    <source>
        <dbReference type="Proteomes" id="UP000254543"/>
    </source>
</evidence>
<evidence type="ECO:0000313" key="40">
    <source>
        <dbReference type="Proteomes" id="UP000267086"/>
    </source>
</evidence>
<reference evidence="22 42" key="13">
    <citation type="submission" date="2018-11" db="EMBL/GenBank/DDBJ databases">
        <authorList>
            <person name="Gutierrez A.J."/>
            <person name="Bravo M."/>
        </authorList>
    </citation>
    <scope>NUCLEOTIDE SEQUENCE [LARGE SCALE GENOMIC DNA]</scope>
    <source>
        <strain evidence="22 42">22388</strain>
    </source>
</reference>
<evidence type="ECO:0000313" key="12">
    <source>
        <dbReference type="EMBL" id="OOQ38510.1"/>
    </source>
</evidence>
<evidence type="ECO:0000313" key="6">
    <source>
        <dbReference type="EMBL" id="MDU9789577.1"/>
    </source>
</evidence>
<dbReference type="EMBL" id="JAXMRN010000002">
    <property type="protein sequence ID" value="MDZ7550289.1"/>
    <property type="molecule type" value="Genomic_DNA"/>
</dbReference>
<dbReference type="EMBL" id="QELB01000114">
    <property type="protein sequence ID" value="RKU92558.1"/>
    <property type="molecule type" value="Genomic_DNA"/>
</dbReference>
<dbReference type="EMBL" id="JAVKQK010000003">
    <property type="protein sequence ID" value="MDU9789577.1"/>
    <property type="molecule type" value="Genomic_DNA"/>
</dbReference>
<evidence type="ECO:0000313" key="37">
    <source>
        <dbReference type="Proteomes" id="UP000236568"/>
    </source>
</evidence>
<dbReference type="EMBL" id="RJGP01000048">
    <property type="protein sequence ID" value="RVZ42941.1"/>
    <property type="molecule type" value="Genomic_DNA"/>
</dbReference>
<evidence type="ECO:0000313" key="43">
    <source>
        <dbReference type="Proteomes" id="UP000288704"/>
    </source>
</evidence>
<evidence type="ECO:0000313" key="50">
    <source>
        <dbReference type="Proteomes" id="UP000318633"/>
    </source>
</evidence>
<evidence type="ECO:0000313" key="31">
    <source>
        <dbReference type="Proteomes" id="UP000198366"/>
    </source>
</evidence>
<evidence type="ECO:0000313" key="47">
    <source>
        <dbReference type="Proteomes" id="UP000289281"/>
    </source>
</evidence>
<dbReference type="EMBL" id="CP026324">
    <property type="protein sequence ID" value="AUV80101.1"/>
    <property type="molecule type" value="Genomic_DNA"/>
</dbReference>
<dbReference type="GO" id="GO:0016226">
    <property type="term" value="P:iron-sulfur cluster assembly"/>
    <property type="evidence" value="ECO:0007669"/>
    <property type="project" value="InterPro"/>
</dbReference>
<reference evidence="49 50" key="4">
    <citation type="journal article" date="2017" name="Front. Cell. Infect. Microbiol.">
        <title>Whole Genome Sequence and Phylogenetic Analysis Show Helicobacter pylori Strains from Latin America Have Followed a Unique Evolution Pathway.</title>
        <authorList>
            <person name="Munoz-Ramirez Z.Y."/>
            <person name="Mendez-Tenorio A."/>
            <person name="Kato I."/>
            <person name="Bravo M.M."/>
            <person name="Rizzato C."/>
            <person name="Thorell K."/>
            <person name="Torres R.C."/>
            <person name="Aviles-Jimenez F."/>
            <person name="Camorlinga M."/>
            <person name="Canzian F."/>
            <person name="Torres J."/>
        </authorList>
    </citation>
    <scope>NUCLEOTIDE SEQUENCE [LARGE SCALE GENOMIC DNA]</scope>
    <source>
        <strain evidence="9 49">CC26084</strain>
        <strain evidence="10 50">CG22371</strain>
        <strain evidence="11 51">CM22347</strain>
        <strain evidence="12 52">CM22351</strain>
    </source>
</reference>
<evidence type="ECO:0000313" key="24">
    <source>
        <dbReference type="EMBL" id="RVZ34560.1"/>
    </source>
</evidence>
<dbReference type="Proteomes" id="UP000254543">
    <property type="component" value="Unassembled WGS sequence"/>
</dbReference>
<dbReference type="EMBL" id="MBGX01000001">
    <property type="protein sequence ID" value="PDW47942.1"/>
    <property type="molecule type" value="Genomic_DNA"/>
</dbReference>
<dbReference type="EMBL" id="AP017632">
    <property type="protein sequence ID" value="BBI21974.1"/>
    <property type="molecule type" value="Genomic_DNA"/>
</dbReference>
<dbReference type="EMBL" id="RPFP01000024">
    <property type="protein sequence ID" value="RPF69090.1"/>
    <property type="molecule type" value="Genomic_DNA"/>
</dbReference>
<dbReference type="eggNOG" id="COG0694">
    <property type="taxonomic scope" value="Bacteria"/>
</dbReference>
<evidence type="ECO:0000313" key="18">
    <source>
        <dbReference type="EMBL" id="PUD40835.1"/>
    </source>
</evidence>
<dbReference type="EMBL" id="LT837687">
    <property type="protein sequence ID" value="SMA53338.1"/>
    <property type="molecule type" value="Genomic_DNA"/>
</dbReference>
<evidence type="ECO:0000313" key="23">
    <source>
        <dbReference type="EMBL" id="RVY30354.1"/>
    </source>
</evidence>
<evidence type="ECO:0000313" key="41">
    <source>
        <dbReference type="Proteomes" id="UP000272192"/>
    </source>
</evidence>
<reference evidence="4 47" key="2">
    <citation type="submission" date="2016-08" db="EMBL/GenBank/DDBJ databases">
        <title>Whole genome shotgun sequence of Helicobacter pylori strain ATCC43504.</title>
        <authorList>
            <person name="Mimuro H."/>
            <person name="Ogura Y."/>
            <person name="Katsura K."/>
            <person name="Hayashi T."/>
        </authorList>
    </citation>
    <scope>NUCLEOTIDE SEQUENCE [LARGE SCALE GENOMIC DNA]</scope>
    <source>
        <strain evidence="47">ATCC 43504</strain>
        <strain evidence="4">ATCC43504</strain>
    </source>
</reference>
<reference evidence="3 37" key="8">
    <citation type="submission" date="2018-02" db="EMBL/GenBank/DDBJ databases">
        <title>N4-cytosine DNA methylation regulates transcription and pathogenesis in Helicobacter pylori.</title>
        <authorList>
            <person name="Kumar S."/>
            <person name="Karmakar B.C."/>
            <person name="Nagarajan D."/>
            <person name="Mukhopadhyay A.K."/>
            <person name="Rao D.N."/>
        </authorList>
    </citation>
    <scope>NUCLEOTIDE SEQUENCE [LARGE SCALE GENOMIC DNA]</scope>
    <source>
        <strain evidence="3 37">26695-dRdM2</strain>
    </source>
</reference>
<dbReference type="GO" id="GO:0051536">
    <property type="term" value="F:iron-sulfur cluster binding"/>
    <property type="evidence" value="ECO:0007669"/>
    <property type="project" value="InterPro"/>
</dbReference>
<dbReference type="InterPro" id="IPR034904">
    <property type="entry name" value="FSCA_dom_sf"/>
</dbReference>
<evidence type="ECO:0000259" key="2">
    <source>
        <dbReference type="Pfam" id="PF01106"/>
    </source>
</evidence>
<evidence type="ECO:0000313" key="48">
    <source>
        <dbReference type="Proteomes" id="UP000306692"/>
    </source>
</evidence>
<evidence type="ECO:0000256" key="1">
    <source>
        <dbReference type="ARBA" id="ARBA00006420"/>
    </source>
</evidence>
<dbReference type="Pfam" id="PF01106">
    <property type="entry name" value="NifU"/>
    <property type="match status" value="1"/>
</dbReference>
<dbReference type="PANTHER" id="PTHR11178">
    <property type="entry name" value="IRON-SULFUR CLUSTER SCAFFOLD PROTEIN NFU-RELATED"/>
    <property type="match status" value="1"/>
</dbReference>
<dbReference type="EMBL" id="RJHK01000008">
    <property type="protein sequence ID" value="RVZ34560.1"/>
    <property type="molecule type" value="Genomic_DNA"/>
</dbReference>
<evidence type="ECO:0000313" key="42">
    <source>
        <dbReference type="Proteomes" id="UP000276972"/>
    </source>
</evidence>
<proteinExistence type="inferred from homology"/>
<dbReference type="EMBL" id="CP024948">
    <property type="protein sequence ID" value="QDY60050.1"/>
    <property type="molecule type" value="Genomic_DNA"/>
</dbReference>
<dbReference type="PANTHER" id="PTHR11178:SF25">
    <property type="entry name" value="NIFU-LIKE PROTEIN 3, CHLOROPLASTIC"/>
    <property type="match status" value="1"/>
</dbReference>
<evidence type="ECO:0000313" key="20">
    <source>
        <dbReference type="EMBL" id="RKU92558.1"/>
    </source>
</evidence>
<dbReference type="Proteomes" id="UP000319468">
    <property type="component" value="Unassembled WGS sequence"/>
</dbReference>
<evidence type="ECO:0000313" key="3">
    <source>
        <dbReference type="EMBL" id="AUV80101.1"/>
    </source>
</evidence>
<dbReference type="EMBL" id="MUOR01000019">
    <property type="protein sequence ID" value="OOP96501.1"/>
    <property type="molecule type" value="Genomic_DNA"/>
</dbReference>
<dbReference type="Proteomes" id="UP000276972">
    <property type="component" value="Unassembled WGS sequence"/>
</dbReference>
<dbReference type="RefSeq" id="WP_000569296.1">
    <property type="nucleotide sequence ID" value="NZ_AP017632.1"/>
</dbReference>
<evidence type="ECO:0000313" key="8">
    <source>
        <dbReference type="EMBL" id="MUU40660.1"/>
    </source>
</evidence>
<reference evidence="29 48" key="12">
    <citation type="submission" date="2018-11" db="EMBL/GenBank/DDBJ databases">
        <title>The project aimed at sequencing of H. pylori N6 laboratory stock and two of its isogenic mutants deficient in activity of a serine protease HtrA in order to find the possible suppressor mutations.</title>
        <authorList>
            <person name="Strapagiel D."/>
            <person name="Lach J."/>
            <person name="Zarzecka U."/>
            <person name="Backert S."/>
            <person name="Pawlik A."/>
        </authorList>
    </citation>
    <scope>NUCLEOTIDE SEQUENCE [LARGE SCALE GENOMIC DNA]</scope>
    <source>
        <strain evidence="29 48">N6</strain>
    </source>
</reference>
<dbReference type="Proteomes" id="UP000318399">
    <property type="component" value="Unassembled WGS sequence"/>
</dbReference>
<evidence type="ECO:0000313" key="11">
    <source>
        <dbReference type="EMBL" id="OOQ33703.1"/>
    </source>
</evidence>
<dbReference type="Proteomes" id="UP000319650">
    <property type="component" value="Unassembled WGS sequence"/>
</dbReference>
<dbReference type="EMBL" id="MUPB01000065">
    <property type="protein sequence ID" value="OOQ18358.1"/>
    <property type="molecule type" value="Genomic_DNA"/>
</dbReference>
<dbReference type="EMBL" id="VAPN01000004">
    <property type="protein sequence ID" value="TLR83804.1"/>
    <property type="molecule type" value="Genomic_DNA"/>
</dbReference>
<dbReference type="Proteomes" id="UP000289024">
    <property type="component" value="Unassembled WGS sequence"/>
</dbReference>
<dbReference type="Proteomes" id="UP001262343">
    <property type="component" value="Unassembled WGS sequence"/>
</dbReference>
<gene>
    <name evidence="5" type="ORF">AM496_01960</name>
    <name evidence="9" type="ORF">B0X41_02025</name>
    <name evidence="10" type="ORF">B0X56_02710</name>
    <name evidence="12" type="ORF">B0X64_09090</name>
    <name evidence="11" type="ORF">B0X69_02440</name>
    <name evidence="15" type="ORF">BB406_00270</name>
    <name evidence="16" type="ORF">BB413_05750</name>
    <name evidence="14" type="ORF">BB432_00280</name>
    <name evidence="13" type="ORF">BB451_02230</name>
    <name evidence="17" type="ORF">BB468_02120</name>
    <name evidence="27" type="ORF">BCM300_01371</name>
    <name evidence="3" type="ORF">C2842_07760</name>
    <name evidence="18" type="ORF">C2R92_03710</name>
    <name evidence="19" type="ORF">CV728_00175</name>
    <name evidence="20" type="ORF">DB721_07735</name>
    <name evidence="21" type="ORF">DD751_07450</name>
    <name evidence="25" type="ORF">EC518_02065</name>
    <name evidence="24" type="ORF">EC547_05065</name>
    <name evidence="26" type="ORF">EC574_05185</name>
    <name evidence="23" type="ORF">ECC12_00360</name>
    <name evidence="29" type="ORF">EGM89_04240</name>
    <name evidence="22" type="ORF">EGV97_05365</name>
    <name evidence="8" type="ORF">F7209_02545</name>
    <name evidence="4" type="ORF">HPATCC43504_00039</name>
    <name evidence="28" type="ORF">NCTC13338_00038</name>
    <name evidence="6" type="ORF">RGC53_01800</name>
    <name evidence="7" type="ORF">RGC63_00895</name>
</gene>
<evidence type="ECO:0000313" key="17">
    <source>
        <dbReference type="EMBL" id="PDX38471.1"/>
    </source>
</evidence>
<reference evidence="43 44" key="11">
    <citation type="submission" date="2018-10" db="EMBL/GenBank/DDBJ databases">
        <title>Genetic determinants and prediction of antibiotic resistance phenotypes in Helicobacter pylori.</title>
        <authorList>
            <person name="Wagner K."/>
        </authorList>
    </citation>
    <scope>NUCLEOTIDE SEQUENCE [LARGE SCALE GENOMIC DNA]</scope>
    <source>
        <strain evidence="26 43">ZH117</strain>
        <strain evidence="23 44">ZH15</strain>
        <strain evidence="25 45">ZH70</strain>
        <strain evidence="24 46">ZH97</strain>
    </source>
</reference>
<dbReference type="Proteomes" id="UP000220907">
    <property type="component" value="Unassembled WGS sequence"/>
</dbReference>
<reference evidence="32 33" key="5">
    <citation type="journal article" date="2017" name="Gut Pathog.">
        <title>Phylogenomics of Colombian Helicobacter pylori isolates.</title>
        <authorList>
            <person name="Gutierrez-Escobar A.J."/>
            <person name="Trujillo E."/>
            <person name="Acevedo O."/>
            <person name="Bravo M.M."/>
        </authorList>
    </citation>
    <scope>NUCLEOTIDE SEQUENCE [LARGE SCALE GENOMIC DNA]</scope>
    <source>
        <strain evidence="17 33">2021</strain>
        <strain evidence="14 36">22151</strain>
        <strain evidence="16 32">22346</strain>
        <strain evidence="15 35">22366</strain>
        <strain evidence="13 34">3076</strain>
    </source>
</reference>
<dbReference type="EMBL" id="MUPM01000159">
    <property type="protein sequence ID" value="OOQ33703.1"/>
    <property type="molecule type" value="Genomic_DNA"/>
</dbReference>
<evidence type="ECO:0000313" key="33">
    <source>
        <dbReference type="Proteomes" id="UP000220405"/>
    </source>
</evidence>
<dbReference type="Proteomes" id="UP000288704">
    <property type="component" value="Unassembled WGS sequence"/>
</dbReference>
<protein>
    <submittedName>
        <fullName evidence="4">Fe/S biogenesis protein NfuA</fullName>
    </submittedName>
    <submittedName>
        <fullName evidence="18">NifU family protein</fullName>
    </submittedName>
    <submittedName>
        <fullName evidence="27">NifU-like protein</fullName>
    </submittedName>
    <submittedName>
        <fullName evidence="5">Nitrogen fixation protein NifU</fullName>
    </submittedName>
</protein>
<dbReference type="EMBL" id="QEGO01000025">
    <property type="protein sequence ID" value="RKV28820.1"/>
    <property type="molecule type" value="Genomic_DNA"/>
</dbReference>
<evidence type="ECO:0000313" key="51">
    <source>
        <dbReference type="Proteomes" id="UP000319468"/>
    </source>
</evidence>
<evidence type="ECO:0000313" key="14">
    <source>
        <dbReference type="EMBL" id="PDW47942.1"/>
    </source>
</evidence>
<reference evidence="5 30" key="1">
    <citation type="submission" date="2015-08" db="EMBL/GenBank/DDBJ databases">
        <title>Comparative genomics of Helicobacter pylori strains.</title>
        <authorList>
            <person name="Kumar N."/>
            <person name="Albert M.J."/>
            <person name="Al-Akbal H.M."/>
            <person name="Ahmed N."/>
        </authorList>
    </citation>
    <scope>NUCLEOTIDE SEQUENCE [LARGE SCALE GENOMIC DNA]</scope>
    <source>
        <strain evidence="5 30">59</strain>
    </source>
</reference>
<dbReference type="EMBL" id="WADI01000004">
    <property type="protein sequence ID" value="MUU40660.1"/>
    <property type="molecule type" value="Genomic_DNA"/>
</dbReference>
<evidence type="ECO:0000313" key="44">
    <source>
        <dbReference type="Proteomes" id="UP000288766"/>
    </source>
</evidence>
<dbReference type="GO" id="GO:0005506">
    <property type="term" value="F:iron ion binding"/>
    <property type="evidence" value="ECO:0007669"/>
    <property type="project" value="InterPro"/>
</dbReference>
<name>A0A024CAL2_HELPX</name>
<dbReference type="Proteomes" id="UP000289281">
    <property type="component" value="Chromosome"/>
</dbReference>
<evidence type="ECO:0000313" key="5">
    <source>
        <dbReference type="EMBL" id="KOS34199.1"/>
    </source>
</evidence>
<accession>A0A024CAL2</accession>
<dbReference type="EMBL" id="QBQB01000119">
    <property type="protein sequence ID" value="PUD40835.1"/>
    <property type="molecule type" value="Genomic_DNA"/>
</dbReference>
<dbReference type="EMBL" id="MBIN01000001">
    <property type="protein sequence ID" value="PDX09725.1"/>
    <property type="molecule type" value="Genomic_DNA"/>
</dbReference>
<reference evidence="28 39" key="10">
    <citation type="submission" date="2018-06" db="EMBL/GenBank/DDBJ databases">
        <authorList>
            <consortium name="Pathogen Informatics"/>
            <person name="Doyle S."/>
        </authorList>
    </citation>
    <scope>NUCLEOTIDE SEQUENCE [LARGE SCALE GENOMIC DNA]</scope>
    <source>
        <strain evidence="28 39">NCTC13338</strain>
    </source>
</reference>
<reference evidence="27 31" key="3">
    <citation type="submission" date="2016-12" db="EMBL/GenBank/DDBJ databases">
        <authorList>
            <person name="Song W.-J."/>
            <person name="Kurnit D.M."/>
        </authorList>
    </citation>
    <scope>NUCLEOTIDE SEQUENCE [LARGE SCALE GENOMIC DNA]</scope>
    <source>
        <strain evidence="27">BCM-300</strain>
    </source>
</reference>
<dbReference type="EMBL" id="MBIS01000011">
    <property type="protein sequence ID" value="PDX18249.1"/>
    <property type="molecule type" value="Genomic_DNA"/>
</dbReference>
<sequence>MIEFSDEDLQKPVRIVIEKIRPYLLKDGGNIEVLGVKSMKIYVALEGACKTCSSSKITLKNVIERQLKMDIHPNLEVVCLENAKEFDKL</sequence>
<evidence type="ECO:0000313" key="29">
    <source>
        <dbReference type="EMBL" id="TLR83804.1"/>
    </source>
</evidence>
<evidence type="ECO:0000313" key="9">
    <source>
        <dbReference type="EMBL" id="OOP96501.1"/>
    </source>
</evidence>
<evidence type="ECO:0000313" key="22">
    <source>
        <dbReference type="EMBL" id="RPF69090.1"/>
    </source>
</evidence>
<dbReference type="SUPFAM" id="SSF117916">
    <property type="entry name" value="Fe-S cluster assembly (FSCA) domain-like"/>
    <property type="match status" value="1"/>
</dbReference>
<evidence type="ECO:0000313" key="7">
    <source>
        <dbReference type="EMBL" id="MDZ7550289.1"/>
    </source>
</evidence>
<evidence type="ECO:0000313" key="49">
    <source>
        <dbReference type="Proteomes" id="UP000318399"/>
    </source>
</evidence>
<evidence type="ECO:0000313" key="45">
    <source>
        <dbReference type="Proteomes" id="UP000289022"/>
    </source>
</evidence>
<dbReference type="Proteomes" id="UP000236568">
    <property type="component" value="Chromosome"/>
</dbReference>
<dbReference type="Proteomes" id="UP000220501">
    <property type="component" value="Unassembled WGS sequence"/>
</dbReference>
<dbReference type="Proteomes" id="UP000220275">
    <property type="component" value="Unassembled WGS sequence"/>
</dbReference>
<dbReference type="Proteomes" id="UP000289022">
    <property type="component" value="Unassembled WGS sequence"/>
</dbReference>
<evidence type="ECO:0000313" key="25">
    <source>
        <dbReference type="EMBL" id="RVZ42941.1"/>
    </source>
</evidence>
<evidence type="ECO:0000313" key="16">
    <source>
        <dbReference type="EMBL" id="PDX18249.1"/>
    </source>
</evidence>
<dbReference type="Proteomes" id="UP000244660">
    <property type="component" value="Unassembled WGS sequence"/>
</dbReference>
<evidence type="ECO:0000313" key="35">
    <source>
        <dbReference type="Proteomes" id="UP000220501"/>
    </source>
</evidence>
<reference evidence="40 41" key="9">
    <citation type="submission" date="2018-04" db="EMBL/GenBank/DDBJ databases">
        <title>Complete genome sequences of Helicobacter pylori.</title>
        <authorList>
            <person name="Palau M."/>
            <person name="Minana-Galbis D."/>
        </authorList>
    </citation>
    <scope>NUCLEOTIDE SEQUENCE [LARGE SCALE GENOMIC DNA]</scope>
    <source>
        <strain evidence="20 41">B518</strain>
        <strain evidence="21 40">B712A</strain>
    </source>
</reference>
<evidence type="ECO:0000313" key="4">
    <source>
        <dbReference type="EMBL" id="BBI21974.1"/>
    </source>
</evidence>
<reference evidence="8 54" key="16">
    <citation type="journal article" date="2020" name="J. Clin. Microbiol.">
        <title>Helicobacter pylori infections in the Bronx, New York: Surveying Antibiotic Susceptibility and Strain Lineage by Whole-genome Sequencing.</title>
        <authorList>
            <person name="Saranathan R."/>
            <person name="Levi M.H."/>
            <person name="Wattam A.R."/>
            <person name="Malek A."/>
            <person name="Asare E."/>
            <person name="Behin D.S."/>
            <person name="Pan D.H."/>
            <person name="Jacobs W.R."/>
            <person name="Szymczak W.A."/>
        </authorList>
    </citation>
    <scope>NUCLEOTIDE SEQUENCE [LARGE SCALE GENOMIC DNA]</scope>
    <source>
        <strain evidence="8 54">MHP34</strain>
    </source>
</reference>
<dbReference type="Proteomes" id="UP000320851">
    <property type="component" value="Chromosome"/>
</dbReference>
<dbReference type="EMBL" id="MBGM01000013">
    <property type="protein sequence ID" value="PDW29469.1"/>
    <property type="molecule type" value="Genomic_DNA"/>
</dbReference>
<dbReference type="Proteomes" id="UP000306692">
    <property type="component" value="Unassembled WGS sequence"/>
</dbReference>
<dbReference type="Proteomes" id="UP000288766">
    <property type="component" value="Unassembled WGS sequence"/>
</dbReference>
<evidence type="ECO:0000313" key="15">
    <source>
        <dbReference type="EMBL" id="PDX09725.1"/>
    </source>
</evidence>
<dbReference type="Proteomes" id="UP000267086">
    <property type="component" value="Unassembled WGS sequence"/>
</dbReference>
<evidence type="ECO:0000313" key="27">
    <source>
        <dbReference type="EMBL" id="SMA53338.1"/>
    </source>
</evidence>
<evidence type="ECO:0000313" key="19">
    <source>
        <dbReference type="EMBL" id="QDY60050.1"/>
    </source>
</evidence>
<evidence type="ECO:0000313" key="52">
    <source>
        <dbReference type="Proteomes" id="UP000319650"/>
    </source>
</evidence>
<evidence type="ECO:0000313" key="10">
    <source>
        <dbReference type="EMBL" id="OOQ18358.1"/>
    </source>
</evidence>
<evidence type="ECO:0000313" key="54">
    <source>
        <dbReference type="Proteomes" id="UP000470837"/>
    </source>
</evidence>
<dbReference type="Proteomes" id="UP000220469">
    <property type="component" value="Unassembled WGS sequence"/>
</dbReference>
<reference evidence="3 37" key="7">
    <citation type="submission" date="2018-01" db="EMBL/GenBank/DDBJ databases">
        <authorList>
            <person name="Morgan R.D."/>
        </authorList>
    </citation>
    <scope>NUCLEOTIDE SEQUENCE [LARGE SCALE GENOMIC DNA]</scope>
    <source>
        <strain evidence="3 37">26695-dRdM2</strain>
    </source>
</reference>
<dbReference type="Proteomes" id="UP000272192">
    <property type="component" value="Unassembled WGS sequence"/>
</dbReference>
<dbReference type="EMBL" id="RJEO01000001">
    <property type="protein sequence ID" value="RVY30354.1"/>
    <property type="molecule type" value="Genomic_DNA"/>
</dbReference>
<evidence type="ECO:0000313" key="13">
    <source>
        <dbReference type="EMBL" id="PDW29469.1"/>
    </source>
</evidence>
<dbReference type="Proteomes" id="UP001294612">
    <property type="component" value="Unassembled WGS sequence"/>
</dbReference>
<dbReference type="AlphaFoldDB" id="A0A024CAL2"/>
<evidence type="ECO:0000313" key="28">
    <source>
        <dbReference type="EMBL" id="STO81951.1"/>
    </source>
</evidence>
<dbReference type="Proteomes" id="UP000470837">
    <property type="component" value="Unassembled WGS sequence"/>
</dbReference>
<dbReference type="OMA" id="SCPMSTL"/>
<reference evidence="8" key="15">
    <citation type="submission" date="2019-09" db="EMBL/GenBank/DDBJ databases">
        <authorList>
            <person name="Saranathan R."/>
            <person name="Levi M.H."/>
            <person name="Wattam A.R."/>
            <person name="Malek A."/>
            <person name="Behin D.S."/>
            <person name="Pan D.H."/>
            <person name="Jacobs W.R."/>
            <person name="Szymczak W.A."/>
        </authorList>
    </citation>
    <scope>NUCLEOTIDE SEQUENCE</scope>
    <source>
        <strain evidence="8">MHP34</strain>
    </source>
</reference>
<dbReference type="EMBL" id="UGHQ01000001">
    <property type="protein sequence ID" value="STO81951.1"/>
    <property type="molecule type" value="Genomic_DNA"/>
</dbReference>
<dbReference type="EMBL" id="RJIC01000006">
    <property type="protein sequence ID" value="RVZ63567.1"/>
    <property type="molecule type" value="Genomic_DNA"/>
</dbReference>
<organism evidence="18 38">
    <name type="scientific">Helicobacter pylori</name>
    <name type="common">Campylobacter pylori</name>
    <dbReference type="NCBI Taxonomy" id="210"/>
    <lineage>
        <taxon>Bacteria</taxon>
        <taxon>Pseudomonadati</taxon>
        <taxon>Campylobacterota</taxon>
        <taxon>Epsilonproteobacteria</taxon>
        <taxon>Campylobacterales</taxon>
        <taxon>Helicobacteraceae</taxon>
        <taxon>Helicobacter</taxon>
    </lineage>
</organism>
<reference evidence="19 53" key="14">
    <citation type="journal article" date="2019" name="Sci. Rep.">
        <title>Evolutionary mechanism leading to the multi-cagA genotype in Helicobacter pylori.</title>
        <authorList>
            <person name="Su H."/>
            <person name="Tissera K."/>
            <person name="Jang S."/>
            <person name="Choi Y.H."/>
            <person name="Kim A."/>
            <person name="Cho Y.J."/>
            <person name="Li M."/>
            <person name="Gunawardhana N."/>
            <person name="Merrell D.S."/>
            <person name="Ge L."/>
            <person name="Cha J.H."/>
        </authorList>
    </citation>
    <scope>NUCLEOTIDE SEQUENCE [LARGE SCALE GENOMIC DNA]</scope>
    <source>
        <strain evidence="19 53">B140</strain>
    </source>
</reference>